<evidence type="ECO:0000256" key="5">
    <source>
        <dbReference type="ARBA" id="ARBA00022842"/>
    </source>
</evidence>
<dbReference type="PANTHER" id="PTHR34047:SF8">
    <property type="entry name" value="PROTEIN YKFC"/>
    <property type="match status" value="1"/>
</dbReference>
<dbReference type="InterPro" id="IPR043128">
    <property type="entry name" value="Rev_trsase/Diguanyl_cyclase"/>
</dbReference>
<dbReference type="InterPro" id="IPR030931">
    <property type="entry name" value="Group_II_RT_mat"/>
</dbReference>
<evidence type="ECO:0000313" key="12">
    <source>
        <dbReference type="Proteomes" id="UP000196447"/>
    </source>
</evidence>
<dbReference type="InterPro" id="IPR043502">
    <property type="entry name" value="DNA/RNA_pol_sf"/>
</dbReference>
<sequence length="462" mass="52662">MLIDDAQAQETAAMNSRCEQNSPTRHYGAEINTAANGRTKAEVPLTMEAVITRDNLMLAYQRVVENKGAAGVDNLSASALKPWLKAHWPSVREALITGSYLPRRIRKVDIPKPNGGIRTLGIPTVVDRLIQQAIAQVLTPHVESGFSESSYGFRPNRNAWQAVRQAQQYIHSGKRWVVDMDLEKFFDRVDHDILMSRLARIIKDGRLLKLIRRYLEAEMVDEQGVLKRDKGMPQGGPLSPLLSNILLDELDKELERRGHSFCRYADDCNIYVSSQKAGEQVLCSMSEFLEKTLKLQVNEQKSAVARPWERKFLGYSFTKHQVVRLKIAPSSVDRLKDKIRSLTTGNGSKSVAKVISELTPVLRGWISYFRLTEVKGVLEELDGWIRRKLRCLLWRQWKRPYTRARKLMKAGLDEVRAWASACNQRGAWWNSGASHMNQAYKKSLFQKAGLVSLLDCHRQFQC</sequence>
<keyword evidence="2" id="KW-0808">Transferase</keyword>
<dbReference type="InterPro" id="IPR000477">
    <property type="entry name" value="RT_dom"/>
</dbReference>
<organism evidence="11 12">
    <name type="scientific">Klebsiella pneumoniae</name>
    <dbReference type="NCBI Taxonomy" id="573"/>
    <lineage>
        <taxon>Bacteria</taxon>
        <taxon>Pseudomonadati</taxon>
        <taxon>Pseudomonadota</taxon>
        <taxon>Gammaproteobacteria</taxon>
        <taxon>Enterobacterales</taxon>
        <taxon>Enterobacteriaceae</taxon>
        <taxon>Klebsiella/Raoultella group</taxon>
        <taxon>Klebsiella</taxon>
        <taxon>Klebsiella pneumoniae complex</taxon>
    </lineage>
</organism>
<keyword evidence="6 11" id="KW-0695">RNA-directed DNA polymerase</keyword>
<keyword evidence="7" id="KW-0051">Antiviral defense</keyword>
<dbReference type="EMBL" id="NDBK01000115">
    <property type="protein sequence ID" value="OVF65064.1"/>
    <property type="molecule type" value="Genomic_DNA"/>
</dbReference>
<evidence type="ECO:0000256" key="4">
    <source>
        <dbReference type="ARBA" id="ARBA00022723"/>
    </source>
</evidence>
<evidence type="ECO:0000256" key="8">
    <source>
        <dbReference type="ARBA" id="ARBA00034120"/>
    </source>
</evidence>
<gene>
    <name evidence="11" type="ORF">B5L96_26940</name>
</gene>
<evidence type="ECO:0000256" key="1">
    <source>
        <dbReference type="ARBA" id="ARBA00012493"/>
    </source>
</evidence>
<dbReference type="EC" id="2.7.7.49" evidence="1"/>
<evidence type="ECO:0000256" key="6">
    <source>
        <dbReference type="ARBA" id="ARBA00022918"/>
    </source>
</evidence>
<evidence type="ECO:0000256" key="7">
    <source>
        <dbReference type="ARBA" id="ARBA00023118"/>
    </source>
</evidence>
<dbReference type="RefSeq" id="WP_087749793.1">
    <property type="nucleotide sequence ID" value="NZ_NDBK01000115.1"/>
</dbReference>
<dbReference type="InterPro" id="IPR000123">
    <property type="entry name" value="Reverse_transcriptase_msDNA"/>
</dbReference>
<dbReference type="AlphaFoldDB" id="A0A422ZKP4"/>
<dbReference type="PROSITE" id="PS50878">
    <property type="entry name" value="RT_POL"/>
    <property type="match status" value="1"/>
</dbReference>
<keyword evidence="5" id="KW-0460">Magnesium</keyword>
<dbReference type="NCBIfam" id="TIGR04416">
    <property type="entry name" value="group_II_RT_mat"/>
    <property type="match status" value="1"/>
</dbReference>
<protein>
    <recommendedName>
        <fullName evidence="1">RNA-directed DNA polymerase</fullName>
        <ecNumber evidence="1">2.7.7.49</ecNumber>
    </recommendedName>
</protein>
<feature type="domain" description="Reverse transcriptase" evidence="10">
    <location>
        <begin position="89"/>
        <end position="317"/>
    </location>
</feature>
<dbReference type="PRINTS" id="PR00866">
    <property type="entry name" value="RNADNAPOLMS"/>
</dbReference>
<dbReference type="Proteomes" id="UP000196447">
    <property type="component" value="Unassembled WGS sequence"/>
</dbReference>
<dbReference type="CDD" id="cd01651">
    <property type="entry name" value="RT_G2_intron"/>
    <property type="match status" value="1"/>
</dbReference>
<dbReference type="Gene3D" id="3.30.70.270">
    <property type="match status" value="1"/>
</dbReference>
<dbReference type="Pfam" id="PF00078">
    <property type="entry name" value="RVT_1"/>
    <property type="match status" value="1"/>
</dbReference>
<evidence type="ECO:0000256" key="3">
    <source>
        <dbReference type="ARBA" id="ARBA00022695"/>
    </source>
</evidence>
<reference evidence="11 12" key="1">
    <citation type="submission" date="2017-03" db="EMBL/GenBank/DDBJ databases">
        <authorList>
            <person name="Fouts D."/>
            <person name="Stalin M.J."/>
            <person name="Chen L."/>
            <person name="Wright M."/>
            <person name="Sutton G."/>
            <person name="Nguyen K."/>
            <person name="Vanduin D."/>
            <person name="Rojas L."/>
            <person name="Hujer A."/>
            <person name="Hujer K."/>
            <person name="Bonomo R."/>
            <person name="Kreiswirth B."/>
            <person name="Adams M."/>
        </authorList>
    </citation>
    <scope>NUCLEOTIDE SEQUENCE [LARGE SCALE GENOMIC DNA]</scope>
    <source>
        <strain evidence="11 12">39383</strain>
    </source>
</reference>
<evidence type="ECO:0000256" key="2">
    <source>
        <dbReference type="ARBA" id="ARBA00022679"/>
    </source>
</evidence>
<comment type="catalytic activity">
    <reaction evidence="9">
        <text>DNA(n) + a 2'-deoxyribonucleoside 5'-triphosphate = DNA(n+1) + diphosphate</text>
        <dbReference type="Rhea" id="RHEA:22508"/>
        <dbReference type="Rhea" id="RHEA-COMP:17339"/>
        <dbReference type="Rhea" id="RHEA-COMP:17340"/>
        <dbReference type="ChEBI" id="CHEBI:33019"/>
        <dbReference type="ChEBI" id="CHEBI:61560"/>
        <dbReference type="ChEBI" id="CHEBI:173112"/>
        <dbReference type="EC" id="2.7.7.49"/>
    </reaction>
</comment>
<proteinExistence type="inferred from homology"/>
<comment type="caution">
    <text evidence="11">The sequence shown here is derived from an EMBL/GenBank/DDBJ whole genome shotgun (WGS) entry which is preliminary data.</text>
</comment>
<dbReference type="GO" id="GO:0003964">
    <property type="term" value="F:RNA-directed DNA polymerase activity"/>
    <property type="evidence" value="ECO:0007669"/>
    <property type="project" value="UniProtKB-KW"/>
</dbReference>
<evidence type="ECO:0000256" key="9">
    <source>
        <dbReference type="ARBA" id="ARBA00048173"/>
    </source>
</evidence>
<dbReference type="GO" id="GO:0051607">
    <property type="term" value="P:defense response to virus"/>
    <property type="evidence" value="ECO:0007669"/>
    <property type="project" value="UniProtKB-KW"/>
</dbReference>
<keyword evidence="4" id="KW-0479">Metal-binding</keyword>
<dbReference type="GO" id="GO:0046872">
    <property type="term" value="F:metal ion binding"/>
    <property type="evidence" value="ECO:0007669"/>
    <property type="project" value="UniProtKB-KW"/>
</dbReference>
<name>A0A422ZKP4_KLEPN</name>
<evidence type="ECO:0000259" key="10">
    <source>
        <dbReference type="PROSITE" id="PS50878"/>
    </source>
</evidence>
<accession>A0A422ZKP4</accession>
<comment type="similarity">
    <text evidence="8">Belongs to the bacterial reverse transcriptase family.</text>
</comment>
<dbReference type="Pfam" id="PF08388">
    <property type="entry name" value="GIIM"/>
    <property type="match status" value="1"/>
</dbReference>
<dbReference type="InterPro" id="IPR013597">
    <property type="entry name" value="Mat_intron_G2"/>
</dbReference>
<dbReference type="SUPFAM" id="SSF56672">
    <property type="entry name" value="DNA/RNA polymerases"/>
    <property type="match status" value="1"/>
</dbReference>
<dbReference type="InterPro" id="IPR051083">
    <property type="entry name" value="GrpII_Intron_Splice-Mob/Def"/>
</dbReference>
<keyword evidence="3" id="KW-0548">Nucleotidyltransferase</keyword>
<dbReference type="GO" id="GO:0003723">
    <property type="term" value="F:RNA binding"/>
    <property type="evidence" value="ECO:0007669"/>
    <property type="project" value="InterPro"/>
</dbReference>
<dbReference type="PANTHER" id="PTHR34047">
    <property type="entry name" value="NUCLEAR INTRON MATURASE 1, MITOCHONDRIAL-RELATED"/>
    <property type="match status" value="1"/>
</dbReference>
<evidence type="ECO:0000313" key="11">
    <source>
        <dbReference type="EMBL" id="OVF65064.1"/>
    </source>
</evidence>